<dbReference type="Pfam" id="PF03992">
    <property type="entry name" value="ABM"/>
    <property type="match status" value="1"/>
</dbReference>
<dbReference type="InterPro" id="IPR011008">
    <property type="entry name" value="Dimeric_a/b-barrel"/>
</dbReference>
<protein>
    <submittedName>
        <fullName evidence="2">Antibiotic biosynthesis monooxygenase</fullName>
    </submittedName>
</protein>
<dbReference type="EMBL" id="CP108222">
    <property type="protein sequence ID" value="WTT22858.1"/>
    <property type="molecule type" value="Genomic_DNA"/>
</dbReference>
<keyword evidence="2" id="KW-0560">Oxidoreductase</keyword>
<dbReference type="PANTHER" id="PTHR33336:SF15">
    <property type="entry name" value="ABM DOMAIN-CONTAINING PROTEIN"/>
    <property type="match status" value="1"/>
</dbReference>
<dbReference type="PANTHER" id="PTHR33336">
    <property type="entry name" value="QUINOL MONOOXYGENASE YGIN-RELATED"/>
    <property type="match status" value="1"/>
</dbReference>
<evidence type="ECO:0000259" key="1">
    <source>
        <dbReference type="PROSITE" id="PS51725"/>
    </source>
</evidence>
<accession>A0AAU2AFT4</accession>
<dbReference type="GO" id="GO:0004497">
    <property type="term" value="F:monooxygenase activity"/>
    <property type="evidence" value="ECO:0007669"/>
    <property type="project" value="UniProtKB-KW"/>
</dbReference>
<dbReference type="Gene3D" id="3.30.70.100">
    <property type="match status" value="1"/>
</dbReference>
<dbReference type="InterPro" id="IPR050744">
    <property type="entry name" value="AI-2_Isomerase_LsrG"/>
</dbReference>
<keyword evidence="2" id="KW-0503">Monooxygenase</keyword>
<dbReference type="AlphaFoldDB" id="A0AAU2AFT4"/>
<dbReference type="InterPro" id="IPR007138">
    <property type="entry name" value="ABM_dom"/>
</dbReference>
<proteinExistence type="predicted"/>
<gene>
    <name evidence="2" type="ORF">OHA22_48590</name>
</gene>
<evidence type="ECO:0000313" key="2">
    <source>
        <dbReference type="EMBL" id="WTT22858.1"/>
    </source>
</evidence>
<sequence>MAFVVVAQYRCEPADAGVVRDALLKAREGTRAEPANLVYEVHSVVDQPGAFLLYESYADKGGFEAHKVADHFREVIVETVWPLLVERVVTFAEVL</sequence>
<organism evidence="2">
    <name type="scientific">Streptomyces sp. NBC_00093</name>
    <dbReference type="NCBI Taxonomy" id="2975649"/>
    <lineage>
        <taxon>Bacteria</taxon>
        <taxon>Bacillati</taxon>
        <taxon>Actinomycetota</taxon>
        <taxon>Actinomycetes</taxon>
        <taxon>Kitasatosporales</taxon>
        <taxon>Streptomycetaceae</taxon>
        <taxon>Streptomyces</taxon>
    </lineage>
</organism>
<reference evidence="2" key="1">
    <citation type="submission" date="2022-10" db="EMBL/GenBank/DDBJ databases">
        <title>The complete genomes of actinobacterial strains from the NBC collection.</title>
        <authorList>
            <person name="Joergensen T.S."/>
            <person name="Alvarez Arevalo M."/>
            <person name="Sterndorff E.B."/>
            <person name="Faurdal D."/>
            <person name="Vuksanovic O."/>
            <person name="Mourched A.-S."/>
            <person name="Charusanti P."/>
            <person name="Shaw S."/>
            <person name="Blin K."/>
            <person name="Weber T."/>
        </authorList>
    </citation>
    <scope>NUCLEOTIDE SEQUENCE</scope>
    <source>
        <strain evidence="2">NBC_00093</strain>
    </source>
</reference>
<name>A0AAU2AFT4_9ACTN</name>
<dbReference type="SUPFAM" id="SSF54909">
    <property type="entry name" value="Dimeric alpha+beta barrel"/>
    <property type="match status" value="1"/>
</dbReference>
<feature type="domain" description="ABM" evidence="1">
    <location>
        <begin position="3"/>
        <end position="94"/>
    </location>
</feature>
<dbReference type="PROSITE" id="PS51725">
    <property type="entry name" value="ABM"/>
    <property type="match status" value="1"/>
</dbReference>